<accession>A0AAN6QI05</accession>
<evidence type="ECO:0000313" key="1">
    <source>
        <dbReference type="EMBL" id="KAK4107617.1"/>
    </source>
</evidence>
<comment type="caution">
    <text evidence="1">The sequence shown here is derived from an EMBL/GenBank/DDBJ whole genome shotgun (WGS) entry which is preliminary data.</text>
</comment>
<proteinExistence type="predicted"/>
<dbReference type="AlphaFoldDB" id="A0AAN6QI05"/>
<dbReference type="GeneID" id="89940428"/>
<evidence type="ECO:0000313" key="2">
    <source>
        <dbReference type="Proteomes" id="UP001302812"/>
    </source>
</evidence>
<protein>
    <submittedName>
        <fullName evidence="1">Uncharacterized protein</fullName>
    </submittedName>
</protein>
<dbReference type="EMBL" id="MU853371">
    <property type="protein sequence ID" value="KAK4107617.1"/>
    <property type="molecule type" value="Genomic_DNA"/>
</dbReference>
<gene>
    <name evidence="1" type="ORF">N656DRAFT_785107</name>
</gene>
<reference evidence="1" key="2">
    <citation type="submission" date="2023-05" db="EMBL/GenBank/DDBJ databases">
        <authorList>
            <consortium name="Lawrence Berkeley National Laboratory"/>
            <person name="Steindorff A."/>
            <person name="Hensen N."/>
            <person name="Bonometti L."/>
            <person name="Westerberg I."/>
            <person name="Brannstrom I.O."/>
            <person name="Guillou S."/>
            <person name="Cros-Aarteil S."/>
            <person name="Calhoun S."/>
            <person name="Haridas S."/>
            <person name="Kuo A."/>
            <person name="Mondo S."/>
            <person name="Pangilinan J."/>
            <person name="Riley R."/>
            <person name="Labutti K."/>
            <person name="Andreopoulos B."/>
            <person name="Lipzen A."/>
            <person name="Chen C."/>
            <person name="Yanf M."/>
            <person name="Daum C."/>
            <person name="Ng V."/>
            <person name="Clum A."/>
            <person name="Ohm R."/>
            <person name="Martin F."/>
            <person name="Silar P."/>
            <person name="Natvig D."/>
            <person name="Lalanne C."/>
            <person name="Gautier V."/>
            <person name="Ament-Velasquez S.L."/>
            <person name="Kruys A."/>
            <person name="Hutchinson M.I."/>
            <person name="Powell A.J."/>
            <person name="Barry K."/>
            <person name="Miller A.N."/>
            <person name="Grigoriev I.V."/>
            <person name="Debuchy R."/>
            <person name="Gladieux P."/>
            <person name="Thoren M.H."/>
            <person name="Johannesson H."/>
        </authorList>
    </citation>
    <scope>NUCLEOTIDE SEQUENCE</scope>
    <source>
        <strain evidence="1">CBS 508.74</strain>
    </source>
</reference>
<dbReference type="RefSeq" id="XP_064665187.1">
    <property type="nucleotide sequence ID" value="XM_064816303.1"/>
</dbReference>
<sequence>MSSRLRSSASIAQHSVISVAPAMGIVSTISESIAEERSCIGHVANDQDTQRRFSPGLRAKYDVRASAASLADWSPRFEGIEAGPVGRCPLSRFMWDAGTGGTRTPLAL</sequence>
<reference evidence="1" key="1">
    <citation type="journal article" date="2023" name="Mol. Phylogenet. Evol.">
        <title>Genome-scale phylogeny and comparative genomics of the fungal order Sordariales.</title>
        <authorList>
            <person name="Hensen N."/>
            <person name="Bonometti L."/>
            <person name="Westerberg I."/>
            <person name="Brannstrom I.O."/>
            <person name="Guillou S."/>
            <person name="Cros-Aarteil S."/>
            <person name="Calhoun S."/>
            <person name="Haridas S."/>
            <person name="Kuo A."/>
            <person name="Mondo S."/>
            <person name="Pangilinan J."/>
            <person name="Riley R."/>
            <person name="LaButti K."/>
            <person name="Andreopoulos B."/>
            <person name="Lipzen A."/>
            <person name="Chen C."/>
            <person name="Yan M."/>
            <person name="Daum C."/>
            <person name="Ng V."/>
            <person name="Clum A."/>
            <person name="Steindorff A."/>
            <person name="Ohm R.A."/>
            <person name="Martin F."/>
            <person name="Silar P."/>
            <person name="Natvig D.O."/>
            <person name="Lalanne C."/>
            <person name="Gautier V."/>
            <person name="Ament-Velasquez S.L."/>
            <person name="Kruys A."/>
            <person name="Hutchinson M.I."/>
            <person name="Powell A.J."/>
            <person name="Barry K."/>
            <person name="Miller A.N."/>
            <person name="Grigoriev I.V."/>
            <person name="Debuchy R."/>
            <person name="Gladieux P."/>
            <person name="Hiltunen Thoren M."/>
            <person name="Johannesson H."/>
        </authorList>
    </citation>
    <scope>NUCLEOTIDE SEQUENCE</scope>
    <source>
        <strain evidence="1">CBS 508.74</strain>
    </source>
</reference>
<keyword evidence="2" id="KW-1185">Reference proteome</keyword>
<name>A0AAN6QI05_9PEZI</name>
<dbReference type="Proteomes" id="UP001302812">
    <property type="component" value="Unassembled WGS sequence"/>
</dbReference>
<organism evidence="1 2">
    <name type="scientific">Canariomyces notabilis</name>
    <dbReference type="NCBI Taxonomy" id="2074819"/>
    <lineage>
        <taxon>Eukaryota</taxon>
        <taxon>Fungi</taxon>
        <taxon>Dikarya</taxon>
        <taxon>Ascomycota</taxon>
        <taxon>Pezizomycotina</taxon>
        <taxon>Sordariomycetes</taxon>
        <taxon>Sordariomycetidae</taxon>
        <taxon>Sordariales</taxon>
        <taxon>Chaetomiaceae</taxon>
        <taxon>Canariomyces</taxon>
    </lineage>
</organism>